<reference evidence="2" key="1">
    <citation type="submission" date="2016-11" db="EMBL/GenBank/DDBJ databases">
        <authorList>
            <person name="Varghese N."/>
            <person name="Submissions S."/>
        </authorList>
    </citation>
    <scope>NUCLEOTIDE SEQUENCE [LARGE SCALE GENOMIC DNA]</scope>
    <source>
        <strain evidence="2">DSM 27370</strain>
    </source>
</reference>
<gene>
    <name evidence="1" type="ORF">SAMN05444362_11614</name>
</gene>
<sequence length="145" mass="16440">MSKDLKIIKISDLPESKRVQNTYFFGYDPDNENDKQSVKIPFSEIARASNERRIAVVMETDTQIIPVGEKMTLYRATGNNLSALYIKPNDINNDNWMSVNIGSDIQIDLSSYTSTDAIIRIEKPNTVESQNKAATVYLFTKVIIE</sequence>
<evidence type="ECO:0000313" key="2">
    <source>
        <dbReference type="Proteomes" id="UP000184480"/>
    </source>
</evidence>
<protein>
    <submittedName>
        <fullName evidence="1">Uncharacterized protein</fullName>
    </submittedName>
</protein>
<accession>A0A1M5HBR4</accession>
<dbReference type="STRING" id="1346286.SAMN05444362_11614"/>
<keyword evidence="2" id="KW-1185">Reference proteome</keyword>
<dbReference type="OrthoDB" id="9950635at2"/>
<evidence type="ECO:0000313" key="1">
    <source>
        <dbReference type="EMBL" id="SHG13376.1"/>
    </source>
</evidence>
<dbReference type="RefSeq" id="WP_062182888.1">
    <property type="nucleotide sequence ID" value="NZ_BBXL01000019.1"/>
</dbReference>
<organism evidence="1 2">
    <name type="scientific">Dysgonomonas macrotermitis</name>
    <dbReference type="NCBI Taxonomy" id="1346286"/>
    <lineage>
        <taxon>Bacteria</taxon>
        <taxon>Pseudomonadati</taxon>
        <taxon>Bacteroidota</taxon>
        <taxon>Bacteroidia</taxon>
        <taxon>Bacteroidales</taxon>
        <taxon>Dysgonomonadaceae</taxon>
        <taxon>Dysgonomonas</taxon>
    </lineage>
</organism>
<dbReference type="EMBL" id="FQUC01000016">
    <property type="protein sequence ID" value="SHG13376.1"/>
    <property type="molecule type" value="Genomic_DNA"/>
</dbReference>
<dbReference type="AlphaFoldDB" id="A0A1M5HBR4"/>
<dbReference type="Proteomes" id="UP000184480">
    <property type="component" value="Unassembled WGS sequence"/>
</dbReference>
<proteinExistence type="predicted"/>
<name>A0A1M5HBR4_9BACT</name>